<proteinExistence type="inferred from homology"/>
<keyword evidence="5" id="KW-1185">Reference proteome</keyword>
<dbReference type="PANTHER" id="PTHR30203">
    <property type="entry name" value="OUTER MEMBRANE CATION EFFLUX PROTEIN"/>
    <property type="match status" value="1"/>
</dbReference>
<dbReference type="SUPFAM" id="SSF56954">
    <property type="entry name" value="Outer membrane efflux proteins (OEP)"/>
    <property type="match status" value="1"/>
</dbReference>
<evidence type="ECO:0000313" key="2">
    <source>
        <dbReference type="EMBL" id="PWY55218.1"/>
    </source>
</evidence>
<dbReference type="PANTHER" id="PTHR30203:SF33">
    <property type="entry name" value="BLR4455 PROTEIN"/>
    <property type="match status" value="1"/>
</dbReference>
<dbReference type="Gene3D" id="1.20.1600.10">
    <property type="entry name" value="Outer membrane efflux proteins (OEP)"/>
    <property type="match status" value="1"/>
</dbReference>
<name>A0A317U1V6_9GAMM</name>
<gene>
    <name evidence="2" type="ORF">DGG96_13665</name>
    <name evidence="3" type="ORF">ELY20_02565</name>
</gene>
<dbReference type="InterPro" id="IPR003423">
    <property type="entry name" value="OMP_efflux"/>
</dbReference>
<reference evidence="2 4" key="1">
    <citation type="submission" date="2018-05" db="EMBL/GenBank/DDBJ databases">
        <title>Legionella qingyii sp.nov., whole genome shotgun sequence.</title>
        <authorList>
            <person name="Wu H."/>
            <person name="Zhu Q."/>
            <person name="Hu C."/>
        </authorList>
    </citation>
    <scope>NUCLEOTIDE SEQUENCE [LARGE SCALE GENOMIC DNA]</scope>
    <source>
        <strain evidence="2 4">HEB18</strain>
    </source>
</reference>
<dbReference type="GO" id="GO:0015562">
    <property type="term" value="F:efflux transmembrane transporter activity"/>
    <property type="evidence" value="ECO:0007669"/>
    <property type="project" value="InterPro"/>
</dbReference>
<sequence length="454" mass="51448">MIRMIGLLILGFMLNSCTQHTSKPLLTPNQWTVKDSKFINSDENLPCFPWWKQFKDPNLNSLIDKGLVNNNDVKVAMAHIQAAQGELKRVQLNWIPEATGNAGYSSFPYLGFPGVLLTVVPSYTINIFKQIKEQQRAKYELKATKAMYYGVRLAVINQIASTYFNYQSQMEQLSLLHSLANDLSQLITITQAMYQGGLFARTQLELAKTERSLIQAKERIVQQNIVVSENALHYLLNENPGGFPMQRHFRDLNSQQMIIGALPLTIIENRPDMMQATQELCAANSGIGIAFSHFLPTINLAMARGEIAKVANGGQLGQAIHFNQAILEVPFLRASAIGQLQKAKGLNKASYYRYTDTLRKVLRDVTNDLSAHELYTKRLNDVMRAERELRNAYRLNQNLYQRGIISHLVLIEEKVKLDQLAIEVNQHKLEQLITIVNLYQDLAAGYNYGSFARK</sequence>
<dbReference type="EMBL" id="RZGX01000003">
    <property type="protein sequence ID" value="RUR25359.1"/>
    <property type="molecule type" value="Genomic_DNA"/>
</dbReference>
<dbReference type="EMBL" id="QHJG01000021">
    <property type="protein sequence ID" value="PWY55218.1"/>
    <property type="molecule type" value="Genomic_DNA"/>
</dbReference>
<dbReference type="Pfam" id="PF02321">
    <property type="entry name" value="OEP"/>
    <property type="match status" value="2"/>
</dbReference>
<comment type="similarity">
    <text evidence="1">Belongs to the outer membrane factor (OMF) (TC 1.B.17) family.</text>
</comment>
<accession>A0A317U1V6</accession>
<dbReference type="OrthoDB" id="9770517at2"/>
<comment type="caution">
    <text evidence="2">The sequence shown here is derived from an EMBL/GenBank/DDBJ whole genome shotgun (WGS) entry which is preliminary data.</text>
</comment>
<dbReference type="AlphaFoldDB" id="A0A317U1V6"/>
<organism evidence="2 4">
    <name type="scientific">Legionella qingyii</name>
    <dbReference type="NCBI Taxonomy" id="2184757"/>
    <lineage>
        <taxon>Bacteria</taxon>
        <taxon>Pseudomonadati</taxon>
        <taxon>Pseudomonadota</taxon>
        <taxon>Gammaproteobacteria</taxon>
        <taxon>Legionellales</taxon>
        <taxon>Legionellaceae</taxon>
        <taxon>Legionella</taxon>
    </lineage>
</organism>
<protein>
    <submittedName>
        <fullName evidence="3">TolC family protein</fullName>
    </submittedName>
    <submittedName>
        <fullName evidence="2">Transporter</fullName>
    </submittedName>
</protein>
<evidence type="ECO:0000313" key="4">
    <source>
        <dbReference type="Proteomes" id="UP000247152"/>
    </source>
</evidence>
<dbReference type="Proteomes" id="UP000287374">
    <property type="component" value="Unassembled WGS sequence"/>
</dbReference>
<dbReference type="Gene3D" id="2.20.200.10">
    <property type="entry name" value="Outer membrane efflux proteins (OEP)"/>
    <property type="match status" value="1"/>
</dbReference>
<evidence type="ECO:0000313" key="3">
    <source>
        <dbReference type="EMBL" id="RUR25359.1"/>
    </source>
</evidence>
<evidence type="ECO:0000313" key="5">
    <source>
        <dbReference type="Proteomes" id="UP000287374"/>
    </source>
</evidence>
<dbReference type="Proteomes" id="UP000247152">
    <property type="component" value="Unassembled WGS sequence"/>
</dbReference>
<reference evidence="3 5" key="2">
    <citation type="submission" date="2018-12" db="EMBL/GenBank/DDBJ databases">
        <title>Legionella sp,whole genome shotgun sequence.</title>
        <authorList>
            <person name="Wu H."/>
        </authorList>
    </citation>
    <scope>NUCLEOTIDE SEQUENCE [LARGE SCALE GENOMIC DNA]</scope>
    <source>
        <strain evidence="5">km489</strain>
        <strain evidence="3">Km489</strain>
    </source>
</reference>
<dbReference type="InterPro" id="IPR010131">
    <property type="entry name" value="MdtP/NodT-like"/>
</dbReference>
<evidence type="ECO:0000256" key="1">
    <source>
        <dbReference type="ARBA" id="ARBA00007613"/>
    </source>
</evidence>